<dbReference type="GO" id="GO:0003680">
    <property type="term" value="F:minor groove of adenine-thymine-rich DNA binding"/>
    <property type="evidence" value="ECO:0007669"/>
    <property type="project" value="UniProtKB-UniRule"/>
</dbReference>
<feature type="domain" description="PPC" evidence="9">
    <location>
        <begin position="156"/>
        <end position="307"/>
    </location>
</feature>
<gene>
    <name evidence="10" type="ORF">ERUC_LOCUS41642</name>
</gene>
<evidence type="ECO:0000313" key="11">
    <source>
        <dbReference type="Proteomes" id="UP001642260"/>
    </source>
</evidence>
<comment type="caution">
    <text evidence="10">The sequence shown here is derived from an EMBL/GenBank/DDBJ whole genome shotgun (WGS) entry which is preliminary data.</text>
</comment>
<feature type="region of interest" description="Disordered" evidence="8">
    <location>
        <begin position="1"/>
        <end position="148"/>
    </location>
</feature>
<comment type="subcellular location">
    <subcellularLocation>
        <location evidence="2 7">Nucleus</location>
    </subcellularLocation>
</comment>
<dbReference type="PANTHER" id="PTHR31500">
    <property type="entry name" value="AT-HOOK MOTIF NUCLEAR-LOCALIZED PROTEIN 9"/>
    <property type="match status" value="1"/>
</dbReference>
<evidence type="ECO:0000256" key="2">
    <source>
        <dbReference type="ARBA" id="ARBA00004123"/>
    </source>
</evidence>
<dbReference type="InterPro" id="IPR039605">
    <property type="entry name" value="AHL"/>
</dbReference>
<evidence type="ECO:0000259" key="9">
    <source>
        <dbReference type="PROSITE" id="PS51742"/>
    </source>
</evidence>
<dbReference type="PANTHER" id="PTHR31500:SF67">
    <property type="entry name" value="AT-HOOK MOTIF NUCLEAR-LOCALIZED PROTEIN 11"/>
    <property type="match status" value="1"/>
</dbReference>
<evidence type="ECO:0000256" key="6">
    <source>
        <dbReference type="ARBA" id="ARBA00023242"/>
    </source>
</evidence>
<protein>
    <recommendedName>
        <fullName evidence="7">AT-hook motif nuclear-localized protein</fullName>
    </recommendedName>
</protein>
<keyword evidence="5 7" id="KW-0804">Transcription</keyword>
<keyword evidence="6 7" id="KW-0539">Nucleus</keyword>
<evidence type="ECO:0000256" key="8">
    <source>
        <dbReference type="SAM" id="MobiDB-lite"/>
    </source>
</evidence>
<dbReference type="Proteomes" id="UP001642260">
    <property type="component" value="Unassembled WGS sequence"/>
</dbReference>
<evidence type="ECO:0000313" key="10">
    <source>
        <dbReference type="EMBL" id="CAH8389159.1"/>
    </source>
</evidence>
<reference evidence="10 11" key="1">
    <citation type="submission" date="2022-03" db="EMBL/GenBank/DDBJ databases">
        <authorList>
            <person name="Macdonald S."/>
            <person name="Ahmed S."/>
            <person name="Newling K."/>
        </authorList>
    </citation>
    <scope>NUCLEOTIDE SEQUENCE [LARGE SCALE GENOMIC DNA]</scope>
</reference>
<dbReference type="InterPro" id="IPR005175">
    <property type="entry name" value="PPC_dom"/>
</dbReference>
<comment type="function">
    <text evidence="1 7">Transcription factor that specifically binds AT-rich DNA sequences related to the nuclear matrix attachment regions (MARs).</text>
</comment>
<accession>A0ABC8M046</accession>
<dbReference type="CDD" id="cd11378">
    <property type="entry name" value="DUF296"/>
    <property type="match status" value="1"/>
</dbReference>
<dbReference type="PROSITE" id="PS51742">
    <property type="entry name" value="PPC"/>
    <property type="match status" value="1"/>
</dbReference>
<dbReference type="SMART" id="SM00384">
    <property type="entry name" value="AT_hook"/>
    <property type="match status" value="2"/>
</dbReference>
<dbReference type="Gene3D" id="3.30.1330.80">
    <property type="entry name" value="Hypothetical protein, similar to alpha- acetolactate decarboxylase, domain 2"/>
    <property type="match status" value="1"/>
</dbReference>
<dbReference type="Pfam" id="PF03479">
    <property type="entry name" value="PCC"/>
    <property type="match status" value="1"/>
</dbReference>
<feature type="compositionally biased region" description="Low complexity" evidence="8">
    <location>
        <begin position="115"/>
        <end position="130"/>
    </location>
</feature>
<feature type="region of interest" description="Disordered" evidence="8">
    <location>
        <begin position="313"/>
        <end position="346"/>
    </location>
</feature>
<evidence type="ECO:0000256" key="7">
    <source>
        <dbReference type="RuleBase" id="RU367031"/>
    </source>
</evidence>
<feature type="compositionally biased region" description="Low complexity" evidence="8">
    <location>
        <begin position="78"/>
        <end position="88"/>
    </location>
</feature>
<evidence type="ECO:0000256" key="4">
    <source>
        <dbReference type="ARBA" id="ARBA00023125"/>
    </source>
</evidence>
<dbReference type="InterPro" id="IPR017956">
    <property type="entry name" value="AT_hook_DNA-bd_motif"/>
</dbReference>
<dbReference type="EMBL" id="CAKOAT010819599">
    <property type="protein sequence ID" value="CAH8389159.1"/>
    <property type="molecule type" value="Genomic_DNA"/>
</dbReference>
<evidence type="ECO:0000256" key="3">
    <source>
        <dbReference type="ARBA" id="ARBA00023015"/>
    </source>
</evidence>
<proteinExistence type="predicted"/>
<comment type="domain">
    <text evidence="7">The PPC domain mediates interactions between AHL proteins.</text>
</comment>
<name>A0ABC8M046_ERUVS</name>
<evidence type="ECO:0000256" key="5">
    <source>
        <dbReference type="ARBA" id="ARBA00023163"/>
    </source>
</evidence>
<organism evidence="10 11">
    <name type="scientific">Eruca vesicaria subsp. sativa</name>
    <name type="common">Garden rocket</name>
    <name type="synonym">Eruca sativa</name>
    <dbReference type="NCBI Taxonomy" id="29727"/>
    <lineage>
        <taxon>Eukaryota</taxon>
        <taxon>Viridiplantae</taxon>
        <taxon>Streptophyta</taxon>
        <taxon>Embryophyta</taxon>
        <taxon>Tracheophyta</taxon>
        <taxon>Spermatophyta</taxon>
        <taxon>Magnoliopsida</taxon>
        <taxon>eudicotyledons</taxon>
        <taxon>Gunneridae</taxon>
        <taxon>Pentapetalae</taxon>
        <taxon>rosids</taxon>
        <taxon>malvids</taxon>
        <taxon>Brassicales</taxon>
        <taxon>Brassicaceae</taxon>
        <taxon>Brassiceae</taxon>
        <taxon>Eruca</taxon>
    </lineage>
</organism>
<dbReference type="AlphaFoldDB" id="A0ABC8M046"/>
<keyword evidence="4 7" id="KW-0238">DNA-binding</keyword>
<dbReference type="SUPFAM" id="SSF117856">
    <property type="entry name" value="AF0104/ALDC/Ptd012-like"/>
    <property type="match status" value="1"/>
</dbReference>
<feature type="compositionally biased region" description="Acidic residues" evidence="8">
    <location>
        <begin position="317"/>
        <end position="328"/>
    </location>
</feature>
<feature type="compositionally biased region" description="Pro residues" evidence="8">
    <location>
        <begin position="23"/>
        <end position="34"/>
    </location>
</feature>
<keyword evidence="3 7" id="KW-0805">Transcription regulation</keyword>
<evidence type="ECO:0000256" key="1">
    <source>
        <dbReference type="ARBA" id="ARBA00003687"/>
    </source>
</evidence>
<keyword evidence="11" id="KW-1185">Reference proteome</keyword>
<sequence>MDRREAMGLSGSGSYYIQRGMPGPGPPPPPPPQTQQPFHGSQGFHHFSNPNPPFGSNPNQNPGGGGSTGFVSPPLPIESSLAESSAVAAPPPSGETSVKRKRGRPRKYGQDGSVSLALSPSASSLSPNSNKRGRGRPPGSGKKQRLSSIGELMHSSSGMSFTPHVIVVSVGEDIASKVMSFSQQGPRAICVLSAIGAVSTATLLQPAPSHGAITYEGRFELVSLSLSYLNTTENEYTNRTGNLAVSLASPDGRVIGGGIGGPLIAASHVQVSSACKHHQTSFVIHFNKLVCCLLNKVIVGSFLWAVPKGKVKKRDETSEDVQDADALENNDNTAAPTSPPVPQNLVQTPVGMWSTGSRSMDMHHAHMDIDLMRG</sequence>
<dbReference type="GO" id="GO:0005634">
    <property type="term" value="C:nucleus"/>
    <property type="evidence" value="ECO:0007669"/>
    <property type="project" value="UniProtKB-SubCell"/>
</dbReference>